<protein>
    <recommendedName>
        <fullName evidence="1">DDE-1 domain-containing protein</fullName>
    </recommendedName>
</protein>
<name>A0A1B0DCC6_PHLPP</name>
<dbReference type="Proteomes" id="UP000092462">
    <property type="component" value="Unassembled WGS sequence"/>
</dbReference>
<evidence type="ECO:0000313" key="2">
    <source>
        <dbReference type="EnsemblMetazoa" id="PPAI005465-PA"/>
    </source>
</evidence>
<keyword evidence="3" id="KW-1185">Reference proteome</keyword>
<dbReference type="Pfam" id="PF03184">
    <property type="entry name" value="DDE_1"/>
    <property type="match status" value="1"/>
</dbReference>
<evidence type="ECO:0000313" key="3">
    <source>
        <dbReference type="Proteomes" id="UP000092462"/>
    </source>
</evidence>
<dbReference type="AlphaFoldDB" id="A0A1B0DCC6"/>
<evidence type="ECO:0000259" key="1">
    <source>
        <dbReference type="Pfam" id="PF03184"/>
    </source>
</evidence>
<dbReference type="VEuPathDB" id="VectorBase:PPAPM1_009269"/>
<dbReference type="InterPro" id="IPR036397">
    <property type="entry name" value="RNaseH_sf"/>
</dbReference>
<dbReference type="InterPro" id="IPR004875">
    <property type="entry name" value="DDE_SF_endonuclease_dom"/>
</dbReference>
<organism evidence="2 3">
    <name type="scientific">Phlebotomus papatasi</name>
    <name type="common">Sandfly</name>
    <dbReference type="NCBI Taxonomy" id="29031"/>
    <lineage>
        <taxon>Eukaryota</taxon>
        <taxon>Metazoa</taxon>
        <taxon>Ecdysozoa</taxon>
        <taxon>Arthropoda</taxon>
        <taxon>Hexapoda</taxon>
        <taxon>Insecta</taxon>
        <taxon>Pterygota</taxon>
        <taxon>Neoptera</taxon>
        <taxon>Endopterygota</taxon>
        <taxon>Diptera</taxon>
        <taxon>Nematocera</taxon>
        <taxon>Psychodoidea</taxon>
        <taxon>Psychodidae</taxon>
        <taxon>Phlebotomus</taxon>
        <taxon>Phlebotomus</taxon>
    </lineage>
</organism>
<dbReference type="VEuPathDB" id="VectorBase:PPAI005465"/>
<dbReference type="GO" id="GO:0005634">
    <property type="term" value="C:nucleus"/>
    <property type="evidence" value="ECO:0007669"/>
    <property type="project" value="TreeGrafter"/>
</dbReference>
<reference evidence="2" key="1">
    <citation type="submission" date="2022-08" db="UniProtKB">
        <authorList>
            <consortium name="EnsemblMetazoa"/>
        </authorList>
    </citation>
    <scope>IDENTIFICATION</scope>
    <source>
        <strain evidence="2">Israel</strain>
    </source>
</reference>
<dbReference type="GO" id="GO:0003677">
    <property type="term" value="F:DNA binding"/>
    <property type="evidence" value="ECO:0007669"/>
    <property type="project" value="TreeGrafter"/>
</dbReference>
<dbReference type="PANTHER" id="PTHR19303:SF74">
    <property type="entry name" value="POGO TRANSPOSABLE ELEMENT WITH KRAB DOMAIN"/>
    <property type="match status" value="1"/>
</dbReference>
<dbReference type="EnsemblMetazoa" id="PPAI005465-RA">
    <property type="protein sequence ID" value="PPAI005465-PA"/>
    <property type="gene ID" value="PPAI005465"/>
</dbReference>
<sequence length="283" mass="32343">MKNQLLDSIQMLCKKMKIKNHFTNGRPGRSWYDGFMKRHPSSAGEEAVSKNDLRQWFEDVGKYLEDKGLLHIDSSRIFNCDESGFVLSQGKTTVLSRKGTKSVPSIINAGEKQSLTVLFAISAKGEMIPLLIVYDYERMPSKVMENIPYGWGVGRNKGGWMNGPNFYEWTANIFYNWLVVKGIELPVILYLDGHTSHRTMELSLFYKSKGIELILLPPHATHLIQPLDTSFFAPMKEYWRKVVSDNRLMNPQKRVAVENLAHLLRTAMDLINPISIAKNGFRS</sequence>
<proteinExistence type="predicted"/>
<feature type="domain" description="DDE-1" evidence="1">
    <location>
        <begin position="113"/>
        <end position="275"/>
    </location>
</feature>
<accession>A0A1B0DCC6</accession>
<dbReference type="Gene3D" id="3.30.420.10">
    <property type="entry name" value="Ribonuclease H-like superfamily/Ribonuclease H"/>
    <property type="match status" value="1"/>
</dbReference>
<dbReference type="PANTHER" id="PTHR19303">
    <property type="entry name" value="TRANSPOSON"/>
    <property type="match status" value="1"/>
</dbReference>
<dbReference type="InterPro" id="IPR050863">
    <property type="entry name" value="CenT-Element_Derived"/>
</dbReference>
<dbReference type="EMBL" id="AJVK01030774">
    <property type="status" value="NOT_ANNOTATED_CDS"/>
    <property type="molecule type" value="Genomic_DNA"/>
</dbReference>